<organism evidence="1 2">
    <name type="scientific">Hirundo rustica rustica</name>
    <dbReference type="NCBI Taxonomy" id="333673"/>
    <lineage>
        <taxon>Eukaryota</taxon>
        <taxon>Metazoa</taxon>
        <taxon>Chordata</taxon>
        <taxon>Craniata</taxon>
        <taxon>Vertebrata</taxon>
        <taxon>Euteleostomi</taxon>
        <taxon>Archelosauria</taxon>
        <taxon>Archosauria</taxon>
        <taxon>Dinosauria</taxon>
        <taxon>Saurischia</taxon>
        <taxon>Theropoda</taxon>
        <taxon>Coelurosauria</taxon>
        <taxon>Aves</taxon>
        <taxon>Neognathae</taxon>
        <taxon>Neoaves</taxon>
        <taxon>Telluraves</taxon>
        <taxon>Australaves</taxon>
        <taxon>Passeriformes</taxon>
        <taxon>Sylvioidea</taxon>
        <taxon>Hirundinidae</taxon>
        <taxon>Hirundo</taxon>
    </lineage>
</organism>
<comment type="caution">
    <text evidence="1">The sequence shown here is derived from an EMBL/GenBank/DDBJ whole genome shotgun (WGS) entry which is preliminary data.</text>
</comment>
<keyword evidence="2" id="KW-1185">Reference proteome</keyword>
<dbReference type="AlphaFoldDB" id="A0A3M0J8J4"/>
<evidence type="ECO:0000313" key="1">
    <source>
        <dbReference type="EMBL" id="RMB97178.1"/>
    </source>
</evidence>
<dbReference type="OrthoDB" id="9217730at2759"/>
<name>A0A3M0J8J4_HIRRU</name>
<protein>
    <submittedName>
        <fullName evidence="1">Uncharacterized protein</fullName>
    </submittedName>
</protein>
<dbReference type="EMBL" id="QRBI01000168">
    <property type="protein sequence ID" value="RMB97178.1"/>
    <property type="molecule type" value="Genomic_DNA"/>
</dbReference>
<proteinExistence type="predicted"/>
<evidence type="ECO:0000313" key="2">
    <source>
        <dbReference type="Proteomes" id="UP000269221"/>
    </source>
</evidence>
<dbReference type="Proteomes" id="UP000269221">
    <property type="component" value="Unassembled WGS sequence"/>
</dbReference>
<gene>
    <name evidence="1" type="ORF">DUI87_26339</name>
</gene>
<reference evidence="1 2" key="1">
    <citation type="submission" date="2018-07" db="EMBL/GenBank/DDBJ databases">
        <title>A high quality draft genome assembly of the barn swallow (H. rustica rustica).</title>
        <authorList>
            <person name="Formenti G."/>
            <person name="Chiara M."/>
            <person name="Poveda L."/>
            <person name="Francoijs K.-J."/>
            <person name="Bonisoli-Alquati A."/>
            <person name="Canova L."/>
            <person name="Gianfranceschi L."/>
            <person name="Horner D.S."/>
            <person name="Saino N."/>
        </authorList>
    </citation>
    <scope>NUCLEOTIDE SEQUENCE [LARGE SCALE GENOMIC DNA]</scope>
    <source>
        <strain evidence="1">Chelidonia</strain>
        <tissue evidence="1">Blood</tissue>
    </source>
</reference>
<accession>A0A3M0J8J4</accession>
<sequence>MISVQDEDQKLKFLDSVCTLCRTAKDDGFSQDLDDFCCRYKLGEMIQVLLKLEPKYEICTQVWRLAMLAFARLRPQSL</sequence>